<feature type="transmembrane region" description="Helical" evidence="1">
    <location>
        <begin position="59"/>
        <end position="80"/>
    </location>
</feature>
<reference evidence="2 3" key="1">
    <citation type="submission" date="2019-08" db="EMBL/GenBank/DDBJ databases">
        <title>Deep-cultivation of Planctomycetes and their phenomic and genomic characterization uncovers novel biology.</title>
        <authorList>
            <person name="Wiegand S."/>
            <person name="Jogler M."/>
            <person name="Boedeker C."/>
            <person name="Pinto D."/>
            <person name="Vollmers J."/>
            <person name="Rivas-Marin E."/>
            <person name="Kohn T."/>
            <person name="Peeters S.H."/>
            <person name="Heuer A."/>
            <person name="Rast P."/>
            <person name="Oberbeckmann S."/>
            <person name="Bunk B."/>
            <person name="Jeske O."/>
            <person name="Meyerdierks A."/>
            <person name="Storesund J.E."/>
            <person name="Kallscheuer N."/>
            <person name="Luecker S."/>
            <person name="Lage O.M."/>
            <person name="Pohl T."/>
            <person name="Merkel B.J."/>
            <person name="Hornburger P."/>
            <person name="Mueller R.-W."/>
            <person name="Bruemmer F."/>
            <person name="Labrenz M."/>
            <person name="Spormann A.M."/>
            <person name="Op den Camp H."/>
            <person name="Overmann J."/>
            <person name="Amann R."/>
            <person name="Jetten M.S.M."/>
            <person name="Mascher T."/>
            <person name="Medema M.H."/>
            <person name="Devos D.P."/>
            <person name="Kaster A.-K."/>
            <person name="Ovreas L."/>
            <person name="Rohde M."/>
            <person name="Galperin M.Y."/>
            <person name="Jogler C."/>
        </authorList>
    </citation>
    <scope>NUCLEOTIDE SEQUENCE [LARGE SCALE GENOMIC DNA]</scope>
    <source>
        <strain evidence="2 3">FC18</strain>
    </source>
</reference>
<evidence type="ECO:0000256" key="1">
    <source>
        <dbReference type="SAM" id="Phobius"/>
    </source>
</evidence>
<name>A0A5B9PIY3_9BACT</name>
<feature type="transmembrane region" description="Helical" evidence="1">
    <location>
        <begin position="26"/>
        <end position="47"/>
    </location>
</feature>
<keyword evidence="1" id="KW-0472">Membrane</keyword>
<gene>
    <name evidence="2" type="ORF">MFFC18_25940</name>
</gene>
<dbReference type="AlphaFoldDB" id="A0A5B9PIY3"/>
<evidence type="ECO:0000313" key="2">
    <source>
        <dbReference type="EMBL" id="QEG22711.1"/>
    </source>
</evidence>
<dbReference type="EMBL" id="CP042912">
    <property type="protein sequence ID" value="QEG22711.1"/>
    <property type="molecule type" value="Genomic_DNA"/>
</dbReference>
<protein>
    <submittedName>
        <fullName evidence="2">Uncharacterized protein</fullName>
    </submittedName>
</protein>
<proteinExistence type="predicted"/>
<keyword evidence="1" id="KW-0812">Transmembrane</keyword>
<evidence type="ECO:0000313" key="3">
    <source>
        <dbReference type="Proteomes" id="UP000322214"/>
    </source>
</evidence>
<dbReference type="Proteomes" id="UP000322214">
    <property type="component" value="Chromosome"/>
</dbReference>
<keyword evidence="1" id="KW-1133">Transmembrane helix</keyword>
<keyword evidence="3" id="KW-1185">Reference proteome</keyword>
<organism evidence="2 3">
    <name type="scientific">Mariniblastus fucicola</name>
    <dbReference type="NCBI Taxonomy" id="980251"/>
    <lineage>
        <taxon>Bacteria</taxon>
        <taxon>Pseudomonadati</taxon>
        <taxon>Planctomycetota</taxon>
        <taxon>Planctomycetia</taxon>
        <taxon>Pirellulales</taxon>
        <taxon>Pirellulaceae</taxon>
        <taxon>Mariniblastus</taxon>
    </lineage>
</organism>
<accession>A0A5B9PIY3</accession>
<dbReference type="KEGG" id="mff:MFFC18_25940"/>
<dbReference type="STRING" id="980251.GCA_001642875_04687"/>
<sequence>MKYSMISILVLVSAIGIQLHSRFALNLGLSIAMIALVISLPATYSLRDEICTKQRTSRNVCALIATCASLNIALLAGIFICLDLPSNLKQ</sequence>